<keyword evidence="1" id="KW-0328">Glycosyltransferase</keyword>
<evidence type="ECO:0000256" key="1">
    <source>
        <dbReference type="ARBA" id="ARBA00022676"/>
    </source>
</evidence>
<evidence type="ECO:0000313" key="4">
    <source>
        <dbReference type="EMBL" id="QQP85106.1"/>
    </source>
</evidence>
<dbReference type="SUPFAM" id="SSF52418">
    <property type="entry name" value="Nucleoside phosphorylase/phosphoribosyltransferase catalytic domain"/>
    <property type="match status" value="1"/>
</dbReference>
<dbReference type="PANTHER" id="PTHR43285:SF2">
    <property type="entry name" value="ANTHRANILATE PHOSPHORIBOSYLTRANSFERASE"/>
    <property type="match status" value="1"/>
</dbReference>
<dbReference type="InterPro" id="IPR035902">
    <property type="entry name" value="Nuc_phospho_transferase"/>
</dbReference>
<dbReference type="Pfam" id="PF02885">
    <property type="entry name" value="Glycos_trans_3N"/>
    <property type="match status" value="1"/>
</dbReference>
<dbReference type="InterPro" id="IPR036320">
    <property type="entry name" value="Glycosyl_Trfase_fam3_N_dom_sf"/>
</dbReference>
<dbReference type="Gene3D" id="3.40.1030.10">
    <property type="entry name" value="Nucleoside phosphorylase/phosphoribosyltransferase catalytic domain"/>
    <property type="match status" value="1"/>
</dbReference>
<dbReference type="RefSeq" id="WP_201091288.1">
    <property type="nucleotide sequence ID" value="NZ_CP067393.1"/>
</dbReference>
<sequence length="329" mass="37103">MTNTITPTKATIEHPFAEYIRILGKGQNGSRHLTFAEAEAAMSMILENKVEDVQLGAFLLLLRYQQETFEELAGFAKAVRNHTQAPQIAVDIDWPSYAGKKRHYPWYLLAAKLLAKQGVSILLHGAGQHTSDRFYTEQFLPILDINDCQNWQQVAQSIKDQNIAFIGLQYFAPKLQQIIELRPLLGVRSPIHSLVRLLNPLQARCSLQSIFHPNYQAIHQQASQLLNDNTIIIKGEGGENEVRADNNFLLLATSNGSLWQETWPALTEQRLLKPSAINPDHLVAVWQKKIKDEYADLAIPATIALALRGLGATREQALKEANQLWQLHH</sequence>
<name>A0A974NE29_9GAMM</name>
<dbReference type="SUPFAM" id="SSF47648">
    <property type="entry name" value="Nucleoside phosphorylase/phosphoribosyltransferase N-terminal domain"/>
    <property type="match status" value="1"/>
</dbReference>
<gene>
    <name evidence="4" type="ORF">JHT90_12040</name>
</gene>
<dbReference type="Proteomes" id="UP000595278">
    <property type="component" value="Chromosome"/>
</dbReference>
<protein>
    <submittedName>
        <fullName evidence="4">Glycosyl transferase family protein</fullName>
    </submittedName>
</protein>
<dbReference type="KEGG" id="eaz:JHT90_12040"/>
<organism evidence="4 5">
    <name type="scientific">Entomomonas asaccharolytica</name>
    <dbReference type="NCBI Taxonomy" id="2785331"/>
    <lineage>
        <taxon>Bacteria</taxon>
        <taxon>Pseudomonadati</taxon>
        <taxon>Pseudomonadota</taxon>
        <taxon>Gammaproteobacteria</taxon>
        <taxon>Pseudomonadales</taxon>
        <taxon>Pseudomonadaceae</taxon>
        <taxon>Entomomonas</taxon>
    </lineage>
</organism>
<dbReference type="PANTHER" id="PTHR43285">
    <property type="entry name" value="ANTHRANILATE PHOSPHORIBOSYLTRANSFERASE"/>
    <property type="match status" value="1"/>
</dbReference>
<dbReference type="Gene3D" id="1.20.970.10">
    <property type="entry name" value="Transferase, Pyrimidine Nucleoside Phosphorylase, Chain C"/>
    <property type="match status" value="1"/>
</dbReference>
<dbReference type="EMBL" id="CP067393">
    <property type="protein sequence ID" value="QQP85106.1"/>
    <property type="molecule type" value="Genomic_DNA"/>
</dbReference>
<keyword evidence="5" id="KW-1185">Reference proteome</keyword>
<dbReference type="GO" id="GO:0005829">
    <property type="term" value="C:cytosol"/>
    <property type="evidence" value="ECO:0007669"/>
    <property type="project" value="TreeGrafter"/>
</dbReference>
<evidence type="ECO:0000313" key="5">
    <source>
        <dbReference type="Proteomes" id="UP000595278"/>
    </source>
</evidence>
<dbReference type="GO" id="GO:0000162">
    <property type="term" value="P:L-tryptophan biosynthetic process"/>
    <property type="evidence" value="ECO:0007669"/>
    <property type="project" value="InterPro"/>
</dbReference>
<keyword evidence="2 4" id="KW-0808">Transferase</keyword>
<reference evidence="4 5" key="1">
    <citation type="submission" date="2021-01" db="EMBL/GenBank/DDBJ databases">
        <title>Entomomonas sp. F2A isolated from a house cricket (Acheta domesticus).</title>
        <authorList>
            <person name="Spergser J."/>
            <person name="Busse H.-J."/>
        </authorList>
    </citation>
    <scope>NUCLEOTIDE SEQUENCE [LARGE SCALE GENOMIC DNA]</scope>
    <source>
        <strain evidence="4 5">F2A</strain>
    </source>
</reference>
<proteinExistence type="predicted"/>
<feature type="domain" description="Glycosyl transferase family 3 N-terminal" evidence="3">
    <location>
        <begin position="18"/>
        <end position="82"/>
    </location>
</feature>
<dbReference type="InterPro" id="IPR005940">
    <property type="entry name" value="Anthranilate_Pribosyl_Tfrase"/>
</dbReference>
<dbReference type="AlphaFoldDB" id="A0A974NE29"/>
<accession>A0A974NE29</accession>
<dbReference type="GO" id="GO:0004048">
    <property type="term" value="F:anthranilate phosphoribosyltransferase activity"/>
    <property type="evidence" value="ECO:0007669"/>
    <property type="project" value="InterPro"/>
</dbReference>
<dbReference type="InterPro" id="IPR017459">
    <property type="entry name" value="Glycosyl_Trfase_fam3_N_dom"/>
</dbReference>
<dbReference type="NCBIfam" id="NF006564">
    <property type="entry name" value="PRK09071.1"/>
    <property type="match status" value="1"/>
</dbReference>
<evidence type="ECO:0000259" key="3">
    <source>
        <dbReference type="Pfam" id="PF02885"/>
    </source>
</evidence>
<evidence type="ECO:0000256" key="2">
    <source>
        <dbReference type="ARBA" id="ARBA00022679"/>
    </source>
</evidence>